<dbReference type="PANTHER" id="PTHR19327">
    <property type="entry name" value="GOLGIN"/>
    <property type="match status" value="1"/>
</dbReference>
<sequence length="254" mass="29877">MFKNLKEKLATQANKMMIPTAASPESGSGNRTPSIISREDNLVSIDLMRRMRNISYVSPPRQYVPPSDVESEFGGDESDHESSTKMLKMQRILAVYKNKFNQLKNAYDEVEREKENIKILLQQNQDISIRRLTELREQIKLDRQAKEQLECLHTKEMRLKENRIEELTLQVRSIVFDKNDRLTDEKICQLIILNLLKKFSRFKNSKLENLLTRCKDALKINSEKQTELIKERDDLQEKLNEKQTMIESLMKVKC</sequence>
<feature type="compositionally biased region" description="Polar residues" evidence="2">
    <location>
        <begin position="23"/>
        <end position="35"/>
    </location>
</feature>
<proteinExistence type="predicted"/>
<evidence type="ECO:0000256" key="2">
    <source>
        <dbReference type="SAM" id="MobiDB-lite"/>
    </source>
</evidence>
<evidence type="ECO:0000313" key="3">
    <source>
        <dbReference type="EMBL" id="ACI90345.1"/>
    </source>
</evidence>
<dbReference type="GO" id="GO:0005794">
    <property type="term" value="C:Golgi apparatus"/>
    <property type="evidence" value="ECO:0007669"/>
    <property type="project" value="TreeGrafter"/>
</dbReference>
<dbReference type="PANTHER" id="PTHR19327:SF0">
    <property type="entry name" value="GOLGIN SUBFAMILY A MEMBER 4"/>
    <property type="match status" value="1"/>
</dbReference>
<keyword evidence="1" id="KW-0175">Coiled coil</keyword>
<dbReference type="GO" id="GO:0048193">
    <property type="term" value="P:Golgi vesicle transport"/>
    <property type="evidence" value="ECO:0007669"/>
    <property type="project" value="TreeGrafter"/>
</dbReference>
<feature type="coiled-coil region" evidence="1">
    <location>
        <begin position="225"/>
        <end position="252"/>
    </location>
</feature>
<protein>
    <submittedName>
        <fullName evidence="3">Golgi autoantigen golgin subfamily a4-like protein</fullName>
    </submittedName>
</protein>
<feature type="region of interest" description="Disordered" evidence="2">
    <location>
        <begin position="58"/>
        <end position="83"/>
    </location>
</feature>
<feature type="coiled-coil region" evidence="1">
    <location>
        <begin position="93"/>
        <end position="152"/>
    </location>
</feature>
<feature type="compositionally biased region" description="Acidic residues" evidence="2">
    <location>
        <begin position="69"/>
        <end position="79"/>
    </location>
</feature>
<reference evidence="3" key="1">
    <citation type="submission" date="2008-04" db="EMBL/GenBank/DDBJ databases">
        <title>Hox genes are not clustered in the bdelloid rotifer Philodina roseola.</title>
        <authorList>
            <person name="Mark Welch J.L."/>
            <person name="Mark Welch D.B."/>
        </authorList>
    </citation>
    <scope>NUCLEOTIDE SEQUENCE</scope>
</reference>
<name>B6S325_PHIRO</name>
<dbReference type="EMBL" id="EU637019">
    <property type="protein sequence ID" value="ACI90345.1"/>
    <property type="molecule type" value="Genomic_DNA"/>
</dbReference>
<feature type="region of interest" description="Disordered" evidence="2">
    <location>
        <begin position="16"/>
        <end position="35"/>
    </location>
</feature>
<organism evidence="3">
    <name type="scientific">Philodina roseola</name>
    <name type="common">Rotifer</name>
    <dbReference type="NCBI Taxonomy" id="96448"/>
    <lineage>
        <taxon>Eukaryota</taxon>
        <taxon>Metazoa</taxon>
        <taxon>Spiralia</taxon>
        <taxon>Gnathifera</taxon>
        <taxon>Rotifera</taxon>
        <taxon>Eurotatoria</taxon>
        <taxon>Bdelloidea</taxon>
        <taxon>Philodinida</taxon>
        <taxon>Philodinidae</taxon>
        <taxon>Philodina</taxon>
    </lineage>
</organism>
<dbReference type="GO" id="GO:0031267">
    <property type="term" value="F:small GTPase binding"/>
    <property type="evidence" value="ECO:0007669"/>
    <property type="project" value="TreeGrafter"/>
</dbReference>
<dbReference type="AlphaFoldDB" id="B6S325"/>
<evidence type="ECO:0000256" key="1">
    <source>
        <dbReference type="SAM" id="Coils"/>
    </source>
</evidence>
<accession>B6S325</accession>